<dbReference type="OrthoDB" id="9804310at2"/>
<dbReference type="InterPro" id="IPR029055">
    <property type="entry name" value="Ntn_hydrolases_N"/>
</dbReference>
<dbReference type="STRING" id="1781255.BH720_10785"/>
<evidence type="ECO:0000313" key="3">
    <source>
        <dbReference type="EMBL" id="OEJ75200.1"/>
    </source>
</evidence>
<dbReference type="Pfam" id="PF13230">
    <property type="entry name" value="GATase_4"/>
    <property type="match status" value="1"/>
</dbReference>
<sequence length="263" mass="29704">MCRILAYLGAPIQLEALLYEPEHSLVVQSYEPREMTSGVVNADGFGVAWYHPQRETSPFVYKNILPIWSDVNLPELSRYVETSCFMANIRSATTGQAVDLSNSQPFKRDRLLFTHNGFIENFRQTLYRPIRDRLQDSIYQQIQGSTDSEHILALLQETRDSLPNASLETLLHKTLITLTELATPLSIKVSANIILSDGKRLVASRFALNTSAPSLYWLQTPSEISTNTLIASEPLFAAKWERCPENSILSVGEDFETRINPIL</sequence>
<dbReference type="GO" id="GO:0052699">
    <property type="term" value="P:ergothioneine biosynthetic process"/>
    <property type="evidence" value="ECO:0007669"/>
    <property type="project" value="InterPro"/>
</dbReference>
<dbReference type="Gene3D" id="3.60.20.10">
    <property type="entry name" value="Glutamine Phosphoribosylpyrophosphate, subunit 1, domain 1"/>
    <property type="match status" value="1"/>
</dbReference>
<dbReference type="AlphaFoldDB" id="A0A1E5QKN6"/>
<dbReference type="PANTHER" id="PTHR43187">
    <property type="entry name" value="GLUTAMINE AMIDOTRANSFERASE DUG3-RELATED"/>
    <property type="match status" value="1"/>
</dbReference>
<dbReference type="InterPro" id="IPR026869">
    <property type="entry name" value="EgtC-like"/>
</dbReference>
<dbReference type="PROSITE" id="PS51278">
    <property type="entry name" value="GATASE_TYPE_2"/>
    <property type="match status" value="1"/>
</dbReference>
<evidence type="ECO:0000259" key="2">
    <source>
        <dbReference type="PROSITE" id="PS51278"/>
    </source>
</evidence>
<comment type="caution">
    <text evidence="3">The sequence shown here is derived from an EMBL/GenBank/DDBJ whole genome shotgun (WGS) entry which is preliminary data.</text>
</comment>
<protein>
    <submittedName>
        <fullName evidence="3">Ergothioneine biosynthesis protein EgtC</fullName>
    </submittedName>
</protein>
<dbReference type="CDD" id="cd01908">
    <property type="entry name" value="YafJ"/>
    <property type="match status" value="1"/>
</dbReference>
<accession>A0A1E5QKN6</accession>
<feature type="domain" description="Glutamine amidotransferase type-2" evidence="2">
    <location>
        <begin position="2"/>
        <end position="263"/>
    </location>
</feature>
<dbReference type="NCBIfam" id="TIGR03442">
    <property type="entry name" value="ergothioneine biosynthesis protein EgtC"/>
    <property type="match status" value="1"/>
</dbReference>
<organism evidence="3">
    <name type="scientific">Desertifilum tharense IPPAS B-1220</name>
    <dbReference type="NCBI Taxonomy" id="1781255"/>
    <lineage>
        <taxon>Bacteria</taxon>
        <taxon>Bacillati</taxon>
        <taxon>Cyanobacteriota</taxon>
        <taxon>Cyanophyceae</taxon>
        <taxon>Desertifilales</taxon>
        <taxon>Desertifilaceae</taxon>
        <taxon>Desertifilum</taxon>
    </lineage>
</organism>
<dbReference type="InterPro" id="IPR052373">
    <property type="entry name" value="Gamma-glu_amide_hydrolase"/>
</dbReference>
<dbReference type="EMBL" id="MJGC01000053">
    <property type="protein sequence ID" value="OEJ75200.1"/>
    <property type="molecule type" value="Genomic_DNA"/>
</dbReference>
<dbReference type="SUPFAM" id="SSF56235">
    <property type="entry name" value="N-terminal nucleophile aminohydrolases (Ntn hydrolases)"/>
    <property type="match status" value="1"/>
</dbReference>
<name>A0A1E5QKN6_9CYAN</name>
<dbReference type="PANTHER" id="PTHR43187:SF1">
    <property type="entry name" value="GLUTAMINE AMIDOTRANSFERASE DUG3-RELATED"/>
    <property type="match status" value="1"/>
</dbReference>
<keyword evidence="1" id="KW-0315">Glutamine amidotransferase</keyword>
<gene>
    <name evidence="3" type="ORF">BH720_10785</name>
</gene>
<dbReference type="InterPro" id="IPR017808">
    <property type="entry name" value="EgtC"/>
</dbReference>
<dbReference type="InterPro" id="IPR017932">
    <property type="entry name" value="GATase_2_dom"/>
</dbReference>
<reference evidence="3" key="1">
    <citation type="submission" date="2016-09" db="EMBL/GenBank/DDBJ databases">
        <title>Draft genome of thermotolerant cyanobacterium Desertifilum sp. strain IPPAS B-1220.</title>
        <authorList>
            <person name="Sinetova M.A."/>
            <person name="Bolakhan K."/>
            <person name="Zayadan B.K."/>
            <person name="Mironov K.S."/>
            <person name="Ustinova V."/>
            <person name="Kupriyanova E.V."/>
            <person name="Sidorov R.A."/>
            <person name="Skrypnik A.N."/>
            <person name="Gogoleva N.E."/>
            <person name="Gogolev Y.V."/>
            <person name="Los D.A."/>
        </authorList>
    </citation>
    <scope>NUCLEOTIDE SEQUENCE [LARGE SCALE GENOMIC DNA]</scope>
    <source>
        <strain evidence="3">IPPAS B-1220</strain>
    </source>
</reference>
<evidence type="ECO:0000256" key="1">
    <source>
        <dbReference type="ARBA" id="ARBA00022962"/>
    </source>
</evidence>
<proteinExistence type="predicted"/>